<dbReference type="InterPro" id="IPR027398">
    <property type="entry name" value="SecD-TM"/>
</dbReference>
<comment type="caution">
    <text evidence="7">The sequence shown here is derived from an EMBL/GenBank/DDBJ whole genome shotgun (WGS) entry which is preliminary data.</text>
</comment>
<dbReference type="Gene3D" id="3.30.70.260">
    <property type="match status" value="1"/>
</dbReference>
<keyword evidence="2 5" id="KW-0812">Transmembrane</keyword>
<evidence type="ECO:0000313" key="7">
    <source>
        <dbReference type="EMBL" id="MBT0726090.1"/>
    </source>
</evidence>
<feature type="domain" description="SecD export protein N-terminal TM" evidence="6">
    <location>
        <begin position="18"/>
        <end position="106"/>
    </location>
</feature>
<keyword evidence="1" id="KW-1003">Cell membrane</keyword>
<dbReference type="RefSeq" id="WP_214211908.1">
    <property type="nucleotide sequence ID" value="NZ_JABBFO010000001.1"/>
</dbReference>
<evidence type="ECO:0000259" key="6">
    <source>
        <dbReference type="Pfam" id="PF13721"/>
    </source>
</evidence>
<keyword evidence="4 5" id="KW-0472">Membrane</keyword>
<dbReference type="NCBIfam" id="NF007915">
    <property type="entry name" value="PRK10629.1"/>
    <property type="match status" value="1"/>
</dbReference>
<protein>
    <submittedName>
        <fullName evidence="7">EnvZ/OmpR regulon moderator MzrA</fullName>
    </submittedName>
</protein>
<evidence type="ECO:0000256" key="3">
    <source>
        <dbReference type="ARBA" id="ARBA00022989"/>
    </source>
</evidence>
<evidence type="ECO:0000256" key="1">
    <source>
        <dbReference type="ARBA" id="ARBA00022475"/>
    </source>
</evidence>
<keyword evidence="8" id="KW-1185">Reference proteome</keyword>
<evidence type="ECO:0000256" key="2">
    <source>
        <dbReference type="ARBA" id="ARBA00022692"/>
    </source>
</evidence>
<accession>A0ABS5T3M3</accession>
<evidence type="ECO:0000256" key="5">
    <source>
        <dbReference type="SAM" id="Phobius"/>
    </source>
</evidence>
<dbReference type="Pfam" id="PF13721">
    <property type="entry name" value="SecD-TM1"/>
    <property type="match status" value="1"/>
</dbReference>
<dbReference type="EMBL" id="JABBFO010000001">
    <property type="protein sequence ID" value="MBT0726090.1"/>
    <property type="molecule type" value="Genomic_DNA"/>
</dbReference>
<name>A0ABS5T3M3_9GAMM</name>
<evidence type="ECO:0000256" key="4">
    <source>
        <dbReference type="ARBA" id="ARBA00023136"/>
    </source>
</evidence>
<keyword evidence="3 5" id="KW-1133">Transmembrane helix</keyword>
<gene>
    <name evidence="7" type="primary">mzrA</name>
    <name evidence="7" type="ORF">HGT73_01635</name>
</gene>
<reference evidence="7 8" key="1">
    <citation type="submission" date="2020-04" db="EMBL/GenBank/DDBJ databases">
        <title>Genome sequencing of Rosenbergiella species.</title>
        <authorList>
            <person name="Alvarez-Perez S."/>
            <person name="Lievens B."/>
        </authorList>
    </citation>
    <scope>NUCLEOTIDE SEQUENCE [LARGE SCALE GENOMIC DNA]</scope>
    <source>
        <strain evidence="7 8">CdVSA20.1</strain>
    </source>
</reference>
<evidence type="ECO:0000313" key="8">
    <source>
        <dbReference type="Proteomes" id="UP000786875"/>
    </source>
</evidence>
<organism evidence="7 8">
    <name type="scientific">Rosenbergiella australiborealis</name>
    <dbReference type="NCBI Taxonomy" id="1544696"/>
    <lineage>
        <taxon>Bacteria</taxon>
        <taxon>Pseudomonadati</taxon>
        <taxon>Pseudomonadota</taxon>
        <taxon>Gammaproteobacteria</taxon>
        <taxon>Enterobacterales</taxon>
        <taxon>Erwiniaceae</taxon>
        <taxon>Rosenbergiella</taxon>
    </lineage>
</organism>
<sequence length="107" mass="12012">MRIPLIHSQRQLIFGTVIFLILLTVGVFAYQHAWQAPEAVVKINVTNRGISLPDGFFLYQHLSAEGITIKSITSGSDSLVISFNSTEDSRAAEKVLKRIFDDSYRIE</sequence>
<proteinExistence type="predicted"/>
<dbReference type="Proteomes" id="UP000786875">
    <property type="component" value="Unassembled WGS sequence"/>
</dbReference>
<feature type="transmembrane region" description="Helical" evidence="5">
    <location>
        <begin position="12"/>
        <end position="30"/>
    </location>
</feature>